<keyword evidence="1" id="KW-0732">Signal</keyword>
<evidence type="ECO:0000313" key="2">
    <source>
        <dbReference type="EMBL" id="MFC6644799.1"/>
    </source>
</evidence>
<gene>
    <name evidence="2" type="ORF">ACFQBQ_04165</name>
</gene>
<evidence type="ECO:0008006" key="4">
    <source>
        <dbReference type="Google" id="ProtNLM"/>
    </source>
</evidence>
<proteinExistence type="predicted"/>
<dbReference type="RefSeq" id="WP_263372649.1">
    <property type="nucleotide sequence ID" value="NZ_JAGSYD010000006.1"/>
</dbReference>
<accession>A0ABW1Z6M7</accession>
<evidence type="ECO:0000313" key="3">
    <source>
        <dbReference type="Proteomes" id="UP001596391"/>
    </source>
</evidence>
<protein>
    <recommendedName>
        <fullName evidence="4">Histidine phosphatase family protein</fullName>
    </recommendedName>
</protein>
<evidence type="ECO:0000256" key="1">
    <source>
        <dbReference type="SAM" id="SignalP"/>
    </source>
</evidence>
<dbReference type="EMBL" id="JBHSWI010000001">
    <property type="protein sequence ID" value="MFC6644799.1"/>
    <property type="molecule type" value="Genomic_DNA"/>
</dbReference>
<sequence length="243" mass="26089">MRFGESTGRWIALCGMSFLMMPPISHAAQHAAQTGPPNTDETIVMIRHGEKPVSNPAGQLNCQGLNRALALPAVLAKYGKPTEIFAPDPADQTTEGNFLPFATKYSYIRPLITIEPYAIALGMPVNAQIGATHIGKLQAELLKPEHSHALIVVSWEHLAARKFAEEVLSAFGQSPGGAPHWHNSDYDTIYIFHITSGADGKRKLDFRIEDEKLATVLPTTCPLSPVPISPAVATAPVPAGTAP</sequence>
<feature type="signal peptide" evidence="1">
    <location>
        <begin position="1"/>
        <end position="27"/>
    </location>
</feature>
<feature type="chain" id="PRO_5047304557" description="Histidine phosphatase family protein" evidence="1">
    <location>
        <begin position="28"/>
        <end position="243"/>
    </location>
</feature>
<dbReference type="Proteomes" id="UP001596391">
    <property type="component" value="Unassembled WGS sequence"/>
</dbReference>
<name>A0ABW1Z6M7_9BACT</name>
<reference evidence="3" key="1">
    <citation type="journal article" date="2019" name="Int. J. Syst. Evol. Microbiol.">
        <title>The Global Catalogue of Microorganisms (GCM) 10K type strain sequencing project: providing services to taxonomists for standard genome sequencing and annotation.</title>
        <authorList>
            <consortium name="The Broad Institute Genomics Platform"/>
            <consortium name="The Broad Institute Genome Sequencing Center for Infectious Disease"/>
            <person name="Wu L."/>
            <person name="Ma J."/>
        </authorList>
    </citation>
    <scope>NUCLEOTIDE SEQUENCE [LARGE SCALE GENOMIC DNA]</scope>
    <source>
        <strain evidence="3">CGMCC 1.16026</strain>
    </source>
</reference>
<keyword evidence="3" id="KW-1185">Reference proteome</keyword>
<comment type="caution">
    <text evidence="2">The sequence shown here is derived from an EMBL/GenBank/DDBJ whole genome shotgun (WGS) entry which is preliminary data.</text>
</comment>
<organism evidence="2 3">
    <name type="scientific">Granulicella cerasi</name>
    <dbReference type="NCBI Taxonomy" id="741063"/>
    <lineage>
        <taxon>Bacteria</taxon>
        <taxon>Pseudomonadati</taxon>
        <taxon>Acidobacteriota</taxon>
        <taxon>Terriglobia</taxon>
        <taxon>Terriglobales</taxon>
        <taxon>Acidobacteriaceae</taxon>
        <taxon>Granulicella</taxon>
    </lineage>
</organism>